<evidence type="ECO:0000313" key="4">
    <source>
        <dbReference type="Proteomes" id="UP000504611"/>
    </source>
</evidence>
<dbReference type="PANTHER" id="PTHR16155:SF18">
    <property type="entry name" value="STERILE ALPHA MOTIF DOMAIN-CONTAINING PROTEIN 9-LIKE"/>
    <property type="match status" value="1"/>
</dbReference>
<dbReference type="SUPFAM" id="SSF47769">
    <property type="entry name" value="SAM/Pointed domain"/>
    <property type="match status" value="2"/>
</dbReference>
<dbReference type="GeneID" id="104955346"/>
<dbReference type="SMART" id="SM01289">
    <property type="entry name" value="PYRIN"/>
    <property type="match status" value="1"/>
</dbReference>
<dbReference type="PROSITE" id="PS50105">
    <property type="entry name" value="SAM_DOMAIN"/>
    <property type="match status" value="2"/>
</dbReference>
<reference evidence="5" key="1">
    <citation type="submission" date="2025-08" db="UniProtKB">
        <authorList>
            <consortium name="RefSeq"/>
        </authorList>
    </citation>
    <scope>IDENTIFICATION</scope>
    <source>
        <tissue evidence="5">Muscle</tissue>
    </source>
</reference>
<dbReference type="InterPro" id="IPR004020">
    <property type="entry name" value="DAPIN"/>
</dbReference>
<dbReference type="Proteomes" id="UP000504611">
    <property type="component" value="Unplaced"/>
</dbReference>
<feature type="domain" description="SAM" evidence="2">
    <location>
        <begin position="15"/>
        <end position="61"/>
    </location>
</feature>
<keyword evidence="4" id="KW-1185">Reference proteome</keyword>
<dbReference type="SUPFAM" id="SSF47986">
    <property type="entry name" value="DEATH domain"/>
    <property type="match status" value="1"/>
</dbReference>
<dbReference type="Gene3D" id="1.10.150.50">
    <property type="entry name" value="Transcription Factor, Ets-1"/>
    <property type="match status" value="2"/>
</dbReference>
<dbReference type="SMART" id="SM00454">
    <property type="entry name" value="SAM"/>
    <property type="match status" value="2"/>
</dbReference>
<dbReference type="PROSITE" id="PS50824">
    <property type="entry name" value="DAPIN"/>
    <property type="match status" value="1"/>
</dbReference>
<feature type="domain" description="SAM" evidence="2">
    <location>
        <begin position="93"/>
        <end position="139"/>
    </location>
</feature>
<dbReference type="InterPro" id="IPR011029">
    <property type="entry name" value="DEATH-like_dom_sf"/>
</dbReference>
<organism evidence="4 5">
    <name type="scientific">Notothenia coriiceps</name>
    <name type="common">black rockcod</name>
    <dbReference type="NCBI Taxonomy" id="8208"/>
    <lineage>
        <taxon>Eukaryota</taxon>
        <taxon>Metazoa</taxon>
        <taxon>Chordata</taxon>
        <taxon>Craniata</taxon>
        <taxon>Vertebrata</taxon>
        <taxon>Euteleostomi</taxon>
        <taxon>Actinopterygii</taxon>
        <taxon>Neopterygii</taxon>
        <taxon>Teleostei</taxon>
        <taxon>Neoteleostei</taxon>
        <taxon>Acanthomorphata</taxon>
        <taxon>Eupercaria</taxon>
        <taxon>Perciformes</taxon>
        <taxon>Notothenioidei</taxon>
        <taxon>Nototheniidae</taxon>
        <taxon>Notothenia</taxon>
    </lineage>
</organism>
<dbReference type="RefSeq" id="XP_010780974.1">
    <property type="nucleotide sequence ID" value="XM_010782672.1"/>
</dbReference>
<feature type="region of interest" description="Disordered" evidence="1">
    <location>
        <begin position="289"/>
        <end position="309"/>
    </location>
</feature>
<dbReference type="Gene3D" id="1.10.533.10">
    <property type="entry name" value="Death Domain, Fas"/>
    <property type="match status" value="1"/>
</dbReference>
<gene>
    <name evidence="5" type="primary">LOC104955346</name>
</gene>
<dbReference type="Pfam" id="PF02758">
    <property type="entry name" value="PYRIN"/>
    <property type="match status" value="1"/>
</dbReference>
<dbReference type="AlphaFoldDB" id="A0A6I9NSW1"/>
<evidence type="ECO:0008006" key="6">
    <source>
        <dbReference type="Google" id="ProtNLM"/>
    </source>
</evidence>
<proteinExistence type="predicted"/>
<dbReference type="InterPro" id="IPR013761">
    <property type="entry name" value="SAM/pointed_sf"/>
</dbReference>
<dbReference type="KEGG" id="ncc:104955346"/>
<feature type="domain" description="Pyrin" evidence="3">
    <location>
        <begin position="189"/>
        <end position="280"/>
    </location>
</feature>
<dbReference type="Pfam" id="PF00536">
    <property type="entry name" value="SAM_1"/>
    <property type="match status" value="2"/>
</dbReference>
<evidence type="ECO:0000259" key="3">
    <source>
        <dbReference type="PROSITE" id="PS50824"/>
    </source>
</evidence>
<evidence type="ECO:0000313" key="5">
    <source>
        <dbReference type="RefSeq" id="XP_010780974.1"/>
    </source>
</evidence>
<protein>
    <recommendedName>
        <fullName evidence="6">SAM domain-containing protein</fullName>
    </recommendedName>
</protein>
<dbReference type="GO" id="GO:0005737">
    <property type="term" value="C:cytoplasm"/>
    <property type="evidence" value="ECO:0007669"/>
    <property type="project" value="TreeGrafter"/>
</dbReference>
<dbReference type="InterPro" id="IPR001660">
    <property type="entry name" value="SAM"/>
</dbReference>
<sequence>MSQSSTEEPPELNTWTKEVVHHWLMNVVKVPQSCANLFLEEEMTGETLNESKKSDILELKIPKGPAVKISRYLEKLKEGSQHESQFPAEVENWTKEEVAQWLVGHVKGDGKKTERFQEEEVSGDCLVCFEKQDFLDLGLKRGPTLKILKELKRLRIQESTPPSRFKSFFMGKNKQAGKNLPTERKTTEVTFQKPAPLIKDTLDRLSTDDFNNFKFHLNNHTDPECEAIPLCKLEGKDTGHIATVVTNHYGPDKALRVTHDVLRVIHRRDLADQLKSHTGSVEVRQNTCVDEDETTQSHSSSLSGSEFTPTKKKLKKKKSSCFNFTGNFTLFKLTCCSK</sequence>
<evidence type="ECO:0000256" key="1">
    <source>
        <dbReference type="SAM" id="MobiDB-lite"/>
    </source>
</evidence>
<accession>A0A6I9NSW1</accession>
<dbReference type="PANTHER" id="PTHR16155">
    <property type="entry name" value="DED DOMAIN-CONTAINING PROTEIN"/>
    <property type="match status" value="1"/>
</dbReference>
<dbReference type="OrthoDB" id="2337140at2759"/>
<name>A0A6I9NSW1_9TELE</name>
<evidence type="ECO:0000259" key="2">
    <source>
        <dbReference type="PROSITE" id="PS50105"/>
    </source>
</evidence>